<feature type="binding site" evidence="6">
    <location>
        <position position="153"/>
    </location>
    <ligand>
        <name>Zn(2+)</name>
        <dbReference type="ChEBI" id="CHEBI:29105"/>
        <note>structural</note>
    </ligand>
</feature>
<keyword evidence="11" id="KW-1185">Reference proteome</keyword>
<evidence type="ECO:0000313" key="10">
    <source>
        <dbReference type="EMBL" id="VEU75045.1"/>
    </source>
</evidence>
<comment type="catalytic activity">
    <reaction evidence="6 8">
        <text>AMP + ATP = 2 ADP</text>
        <dbReference type="Rhea" id="RHEA:12973"/>
        <dbReference type="ChEBI" id="CHEBI:30616"/>
        <dbReference type="ChEBI" id="CHEBI:456215"/>
        <dbReference type="ChEBI" id="CHEBI:456216"/>
        <dbReference type="EC" id="2.7.4.3"/>
    </reaction>
</comment>
<comment type="pathway">
    <text evidence="6">Purine metabolism; AMP biosynthesis via salvage pathway; AMP from ADP: step 1/1.</text>
</comment>
<evidence type="ECO:0000256" key="7">
    <source>
        <dbReference type="RuleBase" id="RU003330"/>
    </source>
</evidence>
<dbReference type="RefSeq" id="WP_129725847.1">
    <property type="nucleotide sequence ID" value="NZ_LR215036.1"/>
</dbReference>
<feature type="binding site" evidence="6">
    <location>
        <begin position="13"/>
        <end position="18"/>
    </location>
    <ligand>
        <name>ATP</name>
        <dbReference type="ChEBI" id="CHEBI:30616"/>
    </ligand>
</feature>
<keyword evidence="5 6" id="KW-0067">ATP-binding</keyword>
<dbReference type="AlphaFoldDB" id="A0A449B3A5"/>
<dbReference type="NCBIfam" id="TIGR01351">
    <property type="entry name" value="adk"/>
    <property type="match status" value="1"/>
</dbReference>
<feature type="binding site" evidence="6">
    <location>
        <position position="160"/>
    </location>
    <ligand>
        <name>AMP</name>
        <dbReference type="ChEBI" id="CHEBI:456215"/>
    </ligand>
</feature>
<proteinExistence type="inferred from homology"/>
<dbReference type="InterPro" id="IPR007862">
    <property type="entry name" value="Adenylate_kinase_lid-dom"/>
</dbReference>
<keyword evidence="4 6" id="KW-0418">Kinase</keyword>
<comment type="function">
    <text evidence="6">Catalyzes the reversible transfer of the terminal phosphate group between ATP and AMP. Plays an important role in cellular energy homeostasis and in adenine nucleotide metabolism.</text>
</comment>
<feature type="binding site" evidence="6">
    <location>
        <position position="127"/>
    </location>
    <ligand>
        <name>ATP</name>
        <dbReference type="ChEBI" id="CHEBI:30616"/>
    </ligand>
</feature>
<dbReference type="PANTHER" id="PTHR23359">
    <property type="entry name" value="NUCLEOTIDE KINASE"/>
    <property type="match status" value="1"/>
</dbReference>
<feature type="binding site" evidence="6">
    <location>
        <begin position="89"/>
        <end position="92"/>
    </location>
    <ligand>
        <name>AMP</name>
        <dbReference type="ChEBI" id="CHEBI:456215"/>
    </ligand>
</feature>
<feature type="binding site" evidence="6">
    <location>
        <position position="130"/>
    </location>
    <ligand>
        <name>Zn(2+)</name>
        <dbReference type="ChEBI" id="CHEBI:29105"/>
        <note>structural</note>
    </ligand>
</feature>
<keyword evidence="6" id="KW-0479">Metal-binding</keyword>
<dbReference type="GO" id="GO:0004017">
    <property type="term" value="F:AMP kinase activity"/>
    <property type="evidence" value="ECO:0007669"/>
    <property type="project" value="UniProtKB-UniRule"/>
</dbReference>
<dbReference type="PRINTS" id="PR00094">
    <property type="entry name" value="ADENYLTKNASE"/>
</dbReference>
<evidence type="ECO:0000256" key="5">
    <source>
        <dbReference type="ARBA" id="ARBA00022840"/>
    </source>
</evidence>
<keyword evidence="6" id="KW-0862">Zinc</keyword>
<evidence type="ECO:0000256" key="2">
    <source>
        <dbReference type="ARBA" id="ARBA00022727"/>
    </source>
</evidence>
<evidence type="ECO:0000256" key="6">
    <source>
        <dbReference type="HAMAP-Rule" id="MF_00235"/>
    </source>
</evidence>
<dbReference type="FunFam" id="3.40.50.300:FF:000106">
    <property type="entry name" value="Adenylate kinase mitochondrial"/>
    <property type="match status" value="1"/>
</dbReference>
<evidence type="ECO:0000259" key="9">
    <source>
        <dbReference type="Pfam" id="PF05191"/>
    </source>
</evidence>
<dbReference type="EC" id="2.7.4.3" evidence="6 8"/>
<dbReference type="GO" id="GO:0005737">
    <property type="term" value="C:cytoplasm"/>
    <property type="evidence" value="ECO:0007669"/>
    <property type="project" value="UniProtKB-SubCell"/>
</dbReference>
<comment type="subunit">
    <text evidence="6 8">Monomer.</text>
</comment>
<comment type="caution">
    <text evidence="6">Lacks conserved residue(s) required for the propagation of feature annotation.</text>
</comment>
<dbReference type="InterPro" id="IPR000850">
    <property type="entry name" value="Adenylat/UMP-CMP_kin"/>
</dbReference>
<keyword evidence="2 6" id="KW-0545">Nucleotide biosynthesis</keyword>
<dbReference type="PROSITE" id="PS00113">
    <property type="entry name" value="ADENYLATE_KINASE"/>
    <property type="match status" value="1"/>
</dbReference>
<keyword evidence="1 6" id="KW-0808">Transferase</keyword>
<evidence type="ECO:0000256" key="8">
    <source>
        <dbReference type="RuleBase" id="RU003331"/>
    </source>
</evidence>
<feature type="binding site" evidence="6">
    <location>
        <position position="133"/>
    </location>
    <ligand>
        <name>Zn(2+)</name>
        <dbReference type="ChEBI" id="CHEBI:29105"/>
        <note>structural</note>
    </ligand>
</feature>
<feature type="binding site" evidence="6">
    <location>
        <position position="39"/>
    </location>
    <ligand>
        <name>AMP</name>
        <dbReference type="ChEBI" id="CHEBI:456215"/>
    </ligand>
</feature>
<evidence type="ECO:0000256" key="4">
    <source>
        <dbReference type="ARBA" id="ARBA00022777"/>
    </source>
</evidence>
<comment type="similarity">
    <text evidence="6 7">Belongs to the adenylate kinase family.</text>
</comment>
<dbReference type="OrthoDB" id="9805030at2"/>
<dbReference type="Gene3D" id="3.40.50.300">
    <property type="entry name" value="P-loop containing nucleotide triphosphate hydrolases"/>
    <property type="match status" value="1"/>
</dbReference>
<dbReference type="InterPro" id="IPR006259">
    <property type="entry name" value="Adenyl_kin_sub"/>
</dbReference>
<feature type="binding site" evidence="6">
    <location>
        <position position="96"/>
    </location>
    <ligand>
        <name>AMP</name>
        <dbReference type="ChEBI" id="CHEBI:456215"/>
    </ligand>
</feature>
<dbReference type="Proteomes" id="UP000290985">
    <property type="component" value="Chromosome"/>
</dbReference>
<feature type="binding site" evidence="6">
    <location>
        <begin position="60"/>
        <end position="62"/>
    </location>
    <ligand>
        <name>AMP</name>
        <dbReference type="ChEBI" id="CHEBI:456215"/>
    </ligand>
</feature>
<dbReference type="Pfam" id="PF00406">
    <property type="entry name" value="ADK"/>
    <property type="match status" value="1"/>
</dbReference>
<organism evidence="10 11">
    <name type="scientific">Mycoplasmopsis citelli</name>
    <dbReference type="NCBI Taxonomy" id="171281"/>
    <lineage>
        <taxon>Bacteria</taxon>
        <taxon>Bacillati</taxon>
        <taxon>Mycoplasmatota</taxon>
        <taxon>Mycoplasmoidales</taxon>
        <taxon>Metamycoplasmataceae</taxon>
        <taxon>Mycoplasmopsis</taxon>
    </lineage>
</organism>
<dbReference type="GO" id="GO:0044209">
    <property type="term" value="P:AMP salvage"/>
    <property type="evidence" value="ECO:0007669"/>
    <property type="project" value="UniProtKB-UniRule"/>
</dbReference>
<keyword evidence="6" id="KW-0963">Cytoplasm</keyword>
<evidence type="ECO:0000313" key="11">
    <source>
        <dbReference type="Proteomes" id="UP000290985"/>
    </source>
</evidence>
<dbReference type="CDD" id="cd01428">
    <property type="entry name" value="ADK"/>
    <property type="match status" value="1"/>
</dbReference>
<feature type="binding site" evidence="6">
    <location>
        <position position="171"/>
    </location>
    <ligand>
        <name>AMP</name>
        <dbReference type="ChEBI" id="CHEBI:456215"/>
    </ligand>
</feature>
<dbReference type="Pfam" id="PF05191">
    <property type="entry name" value="ADK_lid"/>
    <property type="match status" value="1"/>
</dbReference>
<keyword evidence="3 6" id="KW-0547">Nucleotide-binding</keyword>
<feature type="binding site" evidence="6">
    <location>
        <position position="199"/>
    </location>
    <ligand>
        <name>ATP</name>
        <dbReference type="ChEBI" id="CHEBI:30616"/>
    </ligand>
</feature>
<name>A0A449B3A5_9BACT</name>
<reference evidence="10 11" key="1">
    <citation type="submission" date="2019-01" db="EMBL/GenBank/DDBJ databases">
        <authorList>
            <consortium name="Pathogen Informatics"/>
        </authorList>
    </citation>
    <scope>NUCLEOTIDE SEQUENCE [LARGE SCALE GENOMIC DNA]</scope>
    <source>
        <strain evidence="10 11">NCTC10181</strain>
    </source>
</reference>
<dbReference type="KEGG" id="mcit:NCTC10181_00920"/>
<sequence length="213" mass="23995">MIKKNLVFMGQPGVGKGTVASFLTKICDIKHVSTGSIFREEIANKTPLGLEVEKIVTTGGYVPDSITNSIVQKAILELQAQNQKFILDGYPRTLEQAKFLKSMENLDFLTVELFAPENVILERLSGRRSCPKCKKGYHVKFHPPKVQGICDVDSEPLIMRKDDQPDAIKDRLEIYNEKTKPLINYYDSQGILIKIESSQTPESIAQKILEKIQ</sequence>
<dbReference type="GO" id="GO:0005524">
    <property type="term" value="F:ATP binding"/>
    <property type="evidence" value="ECO:0007669"/>
    <property type="project" value="UniProtKB-UniRule"/>
</dbReference>
<evidence type="ECO:0000256" key="1">
    <source>
        <dbReference type="ARBA" id="ARBA00022679"/>
    </source>
</evidence>
<dbReference type="InterPro" id="IPR027417">
    <property type="entry name" value="P-loop_NTPase"/>
</dbReference>
<dbReference type="EMBL" id="LR215036">
    <property type="protein sequence ID" value="VEU75045.1"/>
    <property type="molecule type" value="Genomic_DNA"/>
</dbReference>
<feature type="binding site" evidence="6">
    <location>
        <position position="34"/>
    </location>
    <ligand>
        <name>AMP</name>
        <dbReference type="ChEBI" id="CHEBI:456215"/>
    </ligand>
</feature>
<feature type="binding site" evidence="6">
    <location>
        <position position="150"/>
    </location>
    <ligand>
        <name>Zn(2+)</name>
        <dbReference type="ChEBI" id="CHEBI:29105"/>
        <note>structural</note>
    </ligand>
</feature>
<feature type="domain" description="Adenylate kinase active site lid" evidence="9">
    <location>
        <begin position="127"/>
        <end position="162"/>
    </location>
</feature>
<dbReference type="InterPro" id="IPR033690">
    <property type="entry name" value="Adenylat_kinase_CS"/>
</dbReference>
<comment type="domain">
    <text evidence="6">Consists of three domains, a large central CORE domain and two small peripheral domains, NMPbind and LID, which undergo movements during catalysis. The LID domain closes over the site of phosphoryl transfer upon ATP binding. Assembling and dissambling the active center during each catalytic cycle provides an effective means to prevent ATP hydrolysis. Some bacteria have evolved a zinc-coordinating structure that stabilizes the LID domain.</text>
</comment>
<feature type="region of interest" description="NMP" evidence="6">
    <location>
        <begin position="33"/>
        <end position="62"/>
    </location>
</feature>
<dbReference type="GO" id="GO:0008270">
    <property type="term" value="F:zinc ion binding"/>
    <property type="evidence" value="ECO:0007669"/>
    <property type="project" value="UniProtKB-UniRule"/>
</dbReference>
<protein>
    <recommendedName>
        <fullName evidence="6 8">Adenylate kinase</fullName>
        <shortName evidence="6">AK</shortName>
        <ecNumber evidence="6 8">2.7.4.3</ecNumber>
    </recommendedName>
    <alternativeName>
        <fullName evidence="6">ATP-AMP transphosphorylase</fullName>
    </alternativeName>
    <alternativeName>
        <fullName evidence="6">ATP:AMP phosphotransferase</fullName>
    </alternativeName>
    <alternativeName>
        <fullName evidence="6">Adenylate monophosphate kinase</fullName>
    </alternativeName>
</protein>
<accession>A0A449B3A5</accession>
<dbReference type="HAMAP" id="MF_00235">
    <property type="entry name" value="Adenylate_kinase_Adk"/>
    <property type="match status" value="1"/>
</dbReference>
<dbReference type="UniPathway" id="UPA00588">
    <property type="reaction ID" value="UER00649"/>
</dbReference>
<dbReference type="SUPFAM" id="SSF52540">
    <property type="entry name" value="P-loop containing nucleoside triphosphate hydrolases"/>
    <property type="match status" value="1"/>
</dbReference>
<comment type="subcellular location">
    <subcellularLocation>
        <location evidence="6 8">Cytoplasm</location>
    </subcellularLocation>
</comment>
<evidence type="ECO:0000256" key="3">
    <source>
        <dbReference type="ARBA" id="ARBA00022741"/>
    </source>
</evidence>
<gene>
    <name evidence="10" type="primary">MCYN0050</name>
    <name evidence="6" type="synonym">adk</name>
    <name evidence="10" type="ORF">NCTC10181_00920</name>
</gene>
<feature type="region of interest" description="LID" evidence="6">
    <location>
        <begin position="126"/>
        <end position="163"/>
    </location>
</feature>